<feature type="short sequence motif" description="HXTX 2" evidence="2">
    <location>
        <begin position="132"/>
        <end position="135"/>
    </location>
</feature>
<dbReference type="PANTHER" id="PTHR35561:SF1">
    <property type="entry name" value="RNA 2',3'-CYCLIC PHOSPHODIESTERASE"/>
    <property type="match status" value="1"/>
</dbReference>
<reference evidence="3 4" key="1">
    <citation type="submission" date="2022-09" db="EMBL/GenBank/DDBJ databases">
        <authorList>
            <person name="Han X.L."/>
            <person name="Wang Q."/>
            <person name="Lu T."/>
        </authorList>
    </citation>
    <scope>NUCLEOTIDE SEQUENCE [LARGE SCALE GENOMIC DNA]</scope>
    <source>
        <strain evidence="3 4">WQ 127069</strain>
    </source>
</reference>
<proteinExistence type="inferred from homology"/>
<dbReference type="SUPFAM" id="SSF55144">
    <property type="entry name" value="LigT-like"/>
    <property type="match status" value="1"/>
</dbReference>
<feature type="active site" description="Proton acceptor" evidence="2">
    <location>
        <position position="132"/>
    </location>
</feature>
<dbReference type="RefSeq" id="WP_262686499.1">
    <property type="nucleotide sequence ID" value="NZ_JAOQIO010000094.1"/>
</dbReference>
<dbReference type="PANTHER" id="PTHR35561">
    <property type="entry name" value="RNA 2',3'-CYCLIC PHOSPHODIESTERASE"/>
    <property type="match status" value="1"/>
</dbReference>
<evidence type="ECO:0000256" key="2">
    <source>
        <dbReference type="HAMAP-Rule" id="MF_01940"/>
    </source>
</evidence>
<keyword evidence="1 2" id="KW-0378">Hydrolase</keyword>
<keyword evidence="4" id="KW-1185">Reference proteome</keyword>
<protein>
    <recommendedName>
        <fullName evidence="2">RNA 2',3'-cyclic phosphodiesterase</fullName>
        <shortName evidence="2">RNA 2',3'-CPDase</shortName>
        <ecNumber evidence="2">3.1.4.58</ecNumber>
    </recommendedName>
</protein>
<comment type="caution">
    <text evidence="3">The sequence shown here is derived from an EMBL/GenBank/DDBJ whole genome shotgun (WGS) entry which is preliminary data.</text>
</comment>
<evidence type="ECO:0000313" key="4">
    <source>
        <dbReference type="Proteomes" id="UP001652445"/>
    </source>
</evidence>
<dbReference type="HAMAP" id="MF_01940">
    <property type="entry name" value="RNA_CPDase"/>
    <property type="match status" value="1"/>
</dbReference>
<organism evidence="3 4">
    <name type="scientific">Paenibacillus baimaensis</name>
    <dbReference type="NCBI Taxonomy" id="2982185"/>
    <lineage>
        <taxon>Bacteria</taxon>
        <taxon>Bacillati</taxon>
        <taxon>Bacillota</taxon>
        <taxon>Bacilli</taxon>
        <taxon>Bacillales</taxon>
        <taxon>Paenibacillaceae</taxon>
        <taxon>Paenibacillus</taxon>
    </lineage>
</organism>
<dbReference type="InterPro" id="IPR004175">
    <property type="entry name" value="RNA_CPDase"/>
</dbReference>
<name>A0ABT2ULN4_9BACL</name>
<evidence type="ECO:0000256" key="1">
    <source>
        <dbReference type="ARBA" id="ARBA00022801"/>
    </source>
</evidence>
<dbReference type="NCBIfam" id="TIGR02258">
    <property type="entry name" value="2_5_ligase"/>
    <property type="match status" value="1"/>
</dbReference>
<sequence length="190" mass="21980">MSIESSRLFIAIPIDELWKQQLTQQMTRLQPKLPFQKWTHPEDYHITLKFLGDTSVEQYERLSKLLTHVAETTQPFQLTLTEWGTFGPHASPSILWAGVGGDLLPLMNLQQNIDNSMTELGFLKENRDFHPHLTIARRYKGDSIPFSITNLVPHVSESTLYKSVNEFKLYESHLKKTPMYEPIASFTFSK</sequence>
<feature type="short sequence motif" description="HXTX 1" evidence="2">
    <location>
        <begin position="45"/>
        <end position="48"/>
    </location>
</feature>
<evidence type="ECO:0000313" key="3">
    <source>
        <dbReference type="EMBL" id="MCU6795548.1"/>
    </source>
</evidence>
<comment type="function">
    <text evidence="2">Hydrolyzes RNA 2',3'-cyclic phosphodiester to an RNA 2'-phosphomonoester.</text>
</comment>
<gene>
    <name evidence="3" type="primary">thpR</name>
    <name evidence="3" type="ORF">OB236_25885</name>
</gene>
<dbReference type="Pfam" id="PF13563">
    <property type="entry name" value="2_5_RNA_ligase2"/>
    <property type="match status" value="1"/>
</dbReference>
<dbReference type="Gene3D" id="3.90.1140.10">
    <property type="entry name" value="Cyclic phosphodiesterase"/>
    <property type="match status" value="1"/>
</dbReference>
<dbReference type="InterPro" id="IPR009097">
    <property type="entry name" value="Cyclic_Pdiesterase"/>
</dbReference>
<feature type="active site" description="Proton donor" evidence="2">
    <location>
        <position position="45"/>
    </location>
</feature>
<dbReference type="EMBL" id="JAOQIO010000094">
    <property type="protein sequence ID" value="MCU6795548.1"/>
    <property type="molecule type" value="Genomic_DNA"/>
</dbReference>
<comment type="catalytic activity">
    <reaction evidence="2">
        <text>a 3'-end 2',3'-cyclophospho-ribonucleotide-RNA + H2O = a 3'-end 2'-phospho-ribonucleotide-RNA + H(+)</text>
        <dbReference type="Rhea" id="RHEA:11828"/>
        <dbReference type="Rhea" id="RHEA-COMP:10464"/>
        <dbReference type="Rhea" id="RHEA-COMP:17353"/>
        <dbReference type="ChEBI" id="CHEBI:15377"/>
        <dbReference type="ChEBI" id="CHEBI:15378"/>
        <dbReference type="ChEBI" id="CHEBI:83064"/>
        <dbReference type="ChEBI" id="CHEBI:173113"/>
        <dbReference type="EC" id="3.1.4.58"/>
    </reaction>
</comment>
<dbReference type="Proteomes" id="UP001652445">
    <property type="component" value="Unassembled WGS sequence"/>
</dbReference>
<comment type="similarity">
    <text evidence="2">Belongs to the 2H phosphoesterase superfamily. ThpR family.</text>
</comment>
<dbReference type="EC" id="3.1.4.58" evidence="2"/>
<accession>A0ABT2ULN4</accession>